<evidence type="ECO:0000256" key="4">
    <source>
        <dbReference type="ARBA" id="ARBA00022723"/>
    </source>
</evidence>
<keyword evidence="11" id="KW-0456">Lyase</keyword>
<evidence type="ECO:0000256" key="13">
    <source>
        <dbReference type="ARBA" id="ARBA00023295"/>
    </source>
</evidence>
<dbReference type="GO" id="GO:0006284">
    <property type="term" value="P:base-excision repair"/>
    <property type="evidence" value="ECO:0007669"/>
    <property type="project" value="InterPro"/>
</dbReference>
<dbReference type="AlphaFoldDB" id="A0A2L2BPX9"/>
<evidence type="ECO:0000256" key="11">
    <source>
        <dbReference type="ARBA" id="ARBA00023239"/>
    </source>
</evidence>
<dbReference type="InterPro" id="IPR000214">
    <property type="entry name" value="Znf_DNA_glyclase/AP_lyase"/>
</dbReference>
<dbReference type="GO" id="GO:0140078">
    <property type="term" value="F:class I DNA-(apurinic or apyrimidinic site) endonuclease activity"/>
    <property type="evidence" value="ECO:0007669"/>
    <property type="project" value="UniProtKB-EC"/>
</dbReference>
<evidence type="ECO:0000256" key="2">
    <source>
        <dbReference type="ARBA" id="ARBA00009409"/>
    </source>
</evidence>
<evidence type="ECO:0000256" key="10">
    <source>
        <dbReference type="ARBA" id="ARBA00023204"/>
    </source>
</evidence>
<accession>A0A2L2BPX9</accession>
<dbReference type="GO" id="GO:0003690">
    <property type="term" value="F:double-stranded DNA binding"/>
    <property type="evidence" value="ECO:0007669"/>
    <property type="project" value="UniProtKB-ARBA"/>
</dbReference>
<dbReference type="Pfam" id="PF06827">
    <property type="entry name" value="zf-FPG_IleRS"/>
    <property type="match status" value="1"/>
</dbReference>
<reference evidence="17 18" key="1">
    <citation type="submission" date="2018-02" db="EMBL/GenBank/DDBJ databases">
        <title>Complete genome of the streamlined marine actinobacterium Pontimonas salivibrio CL-TW6 adapted to coastal planktonic lifestype.</title>
        <authorList>
            <person name="Cho B.C."/>
            <person name="Hardies S.C."/>
            <person name="Jang G.I."/>
            <person name="Hwang C.Y."/>
        </authorList>
    </citation>
    <scope>NUCLEOTIDE SEQUENCE [LARGE SCALE GENOMIC DNA]</scope>
    <source>
        <strain evidence="17 18">CL-TW6</strain>
    </source>
</reference>
<evidence type="ECO:0000256" key="8">
    <source>
        <dbReference type="ARBA" id="ARBA00022833"/>
    </source>
</evidence>
<evidence type="ECO:0000256" key="1">
    <source>
        <dbReference type="ARBA" id="ARBA00001947"/>
    </source>
</evidence>
<dbReference type="RefSeq" id="WP_104913291.1">
    <property type="nucleotide sequence ID" value="NZ_CP026923.1"/>
</dbReference>
<dbReference type="GO" id="GO:0003684">
    <property type="term" value="F:damaged DNA binding"/>
    <property type="evidence" value="ECO:0007669"/>
    <property type="project" value="InterPro"/>
</dbReference>
<dbReference type="InterPro" id="IPR012319">
    <property type="entry name" value="FPG_cat"/>
</dbReference>
<evidence type="ECO:0000256" key="5">
    <source>
        <dbReference type="ARBA" id="ARBA00022763"/>
    </source>
</evidence>
<evidence type="ECO:0000256" key="12">
    <source>
        <dbReference type="ARBA" id="ARBA00023268"/>
    </source>
</evidence>
<dbReference type="Gene3D" id="1.10.8.50">
    <property type="match status" value="1"/>
</dbReference>
<dbReference type="SUPFAM" id="SSF46946">
    <property type="entry name" value="S13-like H2TH domain"/>
    <property type="match status" value="1"/>
</dbReference>
<keyword evidence="12" id="KW-0511">Multifunctional enzyme</keyword>
<dbReference type="PROSITE" id="PS51066">
    <property type="entry name" value="ZF_FPG_2"/>
    <property type="match status" value="1"/>
</dbReference>
<keyword evidence="5" id="KW-0227">DNA damage</keyword>
<dbReference type="GO" id="GO:0006979">
    <property type="term" value="P:response to oxidative stress"/>
    <property type="evidence" value="ECO:0007669"/>
    <property type="project" value="UniProtKB-ARBA"/>
</dbReference>
<proteinExistence type="inferred from homology"/>
<dbReference type="InterPro" id="IPR015886">
    <property type="entry name" value="H2TH_FPG"/>
</dbReference>
<evidence type="ECO:0000256" key="3">
    <source>
        <dbReference type="ARBA" id="ARBA00012720"/>
    </source>
</evidence>
<dbReference type="Pfam" id="PF06831">
    <property type="entry name" value="H2TH"/>
    <property type="match status" value="1"/>
</dbReference>
<comment type="catalytic activity">
    <reaction evidence="14">
        <text>2'-deoxyribonucleotide-(2'-deoxyribose 5'-phosphate)-2'-deoxyribonucleotide-DNA = a 3'-end 2'-deoxyribonucleotide-(2,3-dehydro-2,3-deoxyribose 5'-phosphate)-DNA + a 5'-end 5'-phospho-2'-deoxyribonucleoside-DNA + H(+)</text>
        <dbReference type="Rhea" id="RHEA:66592"/>
        <dbReference type="Rhea" id="RHEA-COMP:13180"/>
        <dbReference type="Rhea" id="RHEA-COMP:16897"/>
        <dbReference type="Rhea" id="RHEA-COMP:17067"/>
        <dbReference type="ChEBI" id="CHEBI:15378"/>
        <dbReference type="ChEBI" id="CHEBI:136412"/>
        <dbReference type="ChEBI" id="CHEBI:157695"/>
        <dbReference type="ChEBI" id="CHEBI:167181"/>
        <dbReference type="EC" id="4.2.99.18"/>
    </reaction>
</comment>
<feature type="domain" description="FPG-type" evidence="16">
    <location>
        <begin position="259"/>
        <end position="293"/>
    </location>
</feature>
<dbReference type="InterPro" id="IPR010979">
    <property type="entry name" value="Ribosomal_uS13-like_H2TH"/>
</dbReference>
<dbReference type="SUPFAM" id="SSF81624">
    <property type="entry name" value="N-terminal domain of MutM-like DNA repair proteins"/>
    <property type="match status" value="1"/>
</dbReference>
<dbReference type="OrthoDB" id="9800855at2"/>
<evidence type="ECO:0000256" key="6">
    <source>
        <dbReference type="ARBA" id="ARBA00022771"/>
    </source>
</evidence>
<dbReference type="Gene3D" id="3.20.190.10">
    <property type="entry name" value="MutM-like, N-terminal"/>
    <property type="match status" value="1"/>
</dbReference>
<dbReference type="KEGG" id="psai:C3B54_11738"/>
<dbReference type="CDD" id="cd08970">
    <property type="entry name" value="AcNei1_N"/>
    <property type="match status" value="1"/>
</dbReference>
<keyword evidence="7" id="KW-0378">Hydrolase</keyword>
<evidence type="ECO:0000256" key="7">
    <source>
        <dbReference type="ARBA" id="ARBA00022801"/>
    </source>
</evidence>
<evidence type="ECO:0000256" key="14">
    <source>
        <dbReference type="ARBA" id="ARBA00044632"/>
    </source>
</evidence>
<dbReference type="GO" id="GO:0008534">
    <property type="term" value="F:oxidized purine nucleobase lesion DNA N-glycosylase activity"/>
    <property type="evidence" value="ECO:0007669"/>
    <property type="project" value="UniProtKB-ARBA"/>
</dbReference>
<gene>
    <name evidence="17" type="ORF">C3B54_11738</name>
</gene>
<keyword evidence="8" id="KW-0862">Zinc</keyword>
<dbReference type="InterPro" id="IPR010663">
    <property type="entry name" value="Znf_FPG/IleRS"/>
</dbReference>
<dbReference type="SMART" id="SM00898">
    <property type="entry name" value="Fapy_DNA_glyco"/>
    <property type="match status" value="1"/>
</dbReference>
<dbReference type="Pfam" id="PF01149">
    <property type="entry name" value="Fapy_DNA_glyco"/>
    <property type="match status" value="1"/>
</dbReference>
<comment type="similarity">
    <text evidence="2">Belongs to the FPG family.</text>
</comment>
<keyword evidence="6 15" id="KW-0863">Zinc-finger</keyword>
<dbReference type="InterPro" id="IPR035937">
    <property type="entry name" value="FPG_N"/>
</dbReference>
<evidence type="ECO:0000313" key="17">
    <source>
        <dbReference type="EMBL" id="AVG23719.1"/>
    </source>
</evidence>
<protein>
    <recommendedName>
        <fullName evidence="3">DNA-(apurinic or apyrimidinic site) lyase</fullName>
        <ecNumber evidence="3">4.2.99.18</ecNumber>
    </recommendedName>
</protein>
<dbReference type="FunFam" id="1.10.8.50:FF:000003">
    <property type="entry name" value="Formamidopyrimidine-DNA glycosylase"/>
    <property type="match status" value="1"/>
</dbReference>
<sequence>MPEGHTVHRVAGLFRRSFVGHALAASSPQGRFREGAALLDGLVMDDAWAVGKQFFAAFGGDWVLRVHLGIYGAWSVHGVTENESLGAPRAPRRVEEGLRQVDAEDFPPEPVGQVRLRLAGPSVVADLRGPTACELMRPGDASELASTLGPDPLVGSDTVNRQRFIERMAKTSTPVGIALMNQKIVSGIGNVYRAELLFRHRLDPFQPARSLSTEQLEALWDDWGVLLRRGVKTGVMVTRDDLTPAGAKKALRARAFRHFVYKREGEPCLVCGHHVVMAPMQARKLYYCPHCQARH</sequence>
<evidence type="ECO:0000313" key="18">
    <source>
        <dbReference type="Proteomes" id="UP000243077"/>
    </source>
</evidence>
<dbReference type="EMBL" id="CP026923">
    <property type="protein sequence ID" value="AVG23719.1"/>
    <property type="molecule type" value="Genomic_DNA"/>
</dbReference>
<keyword evidence="10" id="KW-0234">DNA repair</keyword>
<dbReference type="SMART" id="SM01232">
    <property type="entry name" value="H2TH"/>
    <property type="match status" value="1"/>
</dbReference>
<dbReference type="PANTHER" id="PTHR42697">
    <property type="entry name" value="ENDONUCLEASE 8"/>
    <property type="match status" value="1"/>
</dbReference>
<keyword evidence="4" id="KW-0479">Metal-binding</keyword>
<dbReference type="GO" id="GO:0000703">
    <property type="term" value="F:oxidized pyrimidine nucleobase lesion DNA N-glycosylase activity"/>
    <property type="evidence" value="ECO:0007669"/>
    <property type="project" value="TreeGrafter"/>
</dbReference>
<dbReference type="SUPFAM" id="SSF57716">
    <property type="entry name" value="Glucocorticoid receptor-like (DNA-binding domain)"/>
    <property type="match status" value="1"/>
</dbReference>
<dbReference type="GO" id="GO:0008270">
    <property type="term" value="F:zinc ion binding"/>
    <property type="evidence" value="ECO:0007669"/>
    <property type="project" value="UniProtKB-KW"/>
</dbReference>
<evidence type="ECO:0000259" key="16">
    <source>
        <dbReference type="PROSITE" id="PS51066"/>
    </source>
</evidence>
<evidence type="ECO:0000256" key="15">
    <source>
        <dbReference type="PROSITE-ProRule" id="PRU00391"/>
    </source>
</evidence>
<dbReference type="Proteomes" id="UP000243077">
    <property type="component" value="Chromosome"/>
</dbReference>
<evidence type="ECO:0000256" key="9">
    <source>
        <dbReference type="ARBA" id="ARBA00023125"/>
    </source>
</evidence>
<keyword evidence="18" id="KW-1185">Reference proteome</keyword>
<organism evidence="17 18">
    <name type="scientific">Pontimonas salivibrio</name>
    <dbReference type="NCBI Taxonomy" id="1159327"/>
    <lineage>
        <taxon>Bacteria</taxon>
        <taxon>Bacillati</taxon>
        <taxon>Actinomycetota</taxon>
        <taxon>Actinomycetes</taxon>
        <taxon>Micrococcales</taxon>
        <taxon>Microbacteriaceae</taxon>
        <taxon>Pontimonas</taxon>
    </lineage>
</organism>
<name>A0A2L2BPX9_9MICO</name>
<comment type="cofactor">
    <cofactor evidence="1">
        <name>Zn(2+)</name>
        <dbReference type="ChEBI" id="CHEBI:29105"/>
    </cofactor>
</comment>
<dbReference type="EC" id="4.2.99.18" evidence="3"/>
<dbReference type="PANTHER" id="PTHR42697:SF3">
    <property type="entry name" value="ENDONUCLEASE 8 1"/>
    <property type="match status" value="1"/>
</dbReference>
<keyword evidence="13" id="KW-0326">Glycosidase</keyword>
<keyword evidence="9" id="KW-0238">DNA-binding</keyword>